<dbReference type="EMBL" id="NWSH01001107">
    <property type="protein sequence ID" value="PCG72577.1"/>
    <property type="molecule type" value="Genomic_DNA"/>
</dbReference>
<evidence type="ECO:0000256" key="2">
    <source>
        <dbReference type="ARBA" id="ARBA00010790"/>
    </source>
</evidence>
<dbReference type="PIRSF" id="PIRSF000137">
    <property type="entry name" value="Alcohol_oxidase"/>
    <property type="match status" value="1"/>
</dbReference>
<dbReference type="InterPro" id="IPR007867">
    <property type="entry name" value="GMC_OxRtase_C"/>
</dbReference>
<dbReference type="GO" id="GO:0016614">
    <property type="term" value="F:oxidoreductase activity, acting on CH-OH group of donors"/>
    <property type="evidence" value="ECO:0007669"/>
    <property type="project" value="InterPro"/>
</dbReference>
<gene>
    <name evidence="7" type="ORF">B5V51_697</name>
</gene>
<proteinExistence type="inferred from homology"/>
<dbReference type="Pfam" id="PF00732">
    <property type="entry name" value="GMC_oxred_N"/>
    <property type="match status" value="1"/>
</dbReference>
<keyword evidence="4 5" id="KW-0274">FAD</keyword>
<dbReference type="GO" id="GO:0050660">
    <property type="term" value="F:flavin adenine dinucleotide binding"/>
    <property type="evidence" value="ECO:0007669"/>
    <property type="project" value="InterPro"/>
</dbReference>
<organism evidence="7">
    <name type="scientific">Heliothis virescens</name>
    <name type="common">Tobacco budworm moth</name>
    <dbReference type="NCBI Taxonomy" id="7102"/>
    <lineage>
        <taxon>Eukaryota</taxon>
        <taxon>Metazoa</taxon>
        <taxon>Ecdysozoa</taxon>
        <taxon>Arthropoda</taxon>
        <taxon>Hexapoda</taxon>
        <taxon>Insecta</taxon>
        <taxon>Pterygota</taxon>
        <taxon>Neoptera</taxon>
        <taxon>Endopterygota</taxon>
        <taxon>Lepidoptera</taxon>
        <taxon>Glossata</taxon>
        <taxon>Ditrysia</taxon>
        <taxon>Noctuoidea</taxon>
        <taxon>Noctuidae</taxon>
        <taxon>Heliothinae</taxon>
        <taxon>Heliothis</taxon>
    </lineage>
</organism>
<evidence type="ECO:0000256" key="4">
    <source>
        <dbReference type="ARBA" id="ARBA00022827"/>
    </source>
</evidence>
<evidence type="ECO:0000313" key="7">
    <source>
        <dbReference type="EMBL" id="PCG72577.1"/>
    </source>
</evidence>
<feature type="binding site" evidence="5">
    <location>
        <position position="288"/>
    </location>
    <ligand>
        <name>FAD</name>
        <dbReference type="ChEBI" id="CHEBI:57692"/>
    </ligand>
</feature>
<name>A0A2A4JKJ5_HELVI</name>
<feature type="domain" description="Glucose-methanol-choline oxidoreductase N-terminal" evidence="6">
    <location>
        <begin position="325"/>
        <end position="339"/>
    </location>
</feature>
<dbReference type="Pfam" id="PF05199">
    <property type="entry name" value="GMC_oxred_C"/>
    <property type="match status" value="1"/>
</dbReference>
<comment type="similarity">
    <text evidence="2">Belongs to the GMC oxidoreductase family.</text>
</comment>
<evidence type="ECO:0000256" key="5">
    <source>
        <dbReference type="PIRSR" id="PIRSR000137-2"/>
    </source>
</evidence>
<dbReference type="AlphaFoldDB" id="A0A2A4JKJ5"/>
<dbReference type="PROSITE" id="PS00624">
    <property type="entry name" value="GMC_OXRED_2"/>
    <property type="match status" value="1"/>
</dbReference>
<dbReference type="PANTHER" id="PTHR11552:SF147">
    <property type="entry name" value="CHOLINE DEHYDROGENASE, MITOCHONDRIAL"/>
    <property type="match status" value="1"/>
</dbReference>
<dbReference type="PANTHER" id="PTHR11552">
    <property type="entry name" value="GLUCOSE-METHANOL-CHOLINE GMC OXIDOREDUCTASE"/>
    <property type="match status" value="1"/>
</dbReference>
<dbReference type="InterPro" id="IPR000172">
    <property type="entry name" value="GMC_OxRdtase_N"/>
</dbReference>
<dbReference type="SUPFAM" id="SSF54373">
    <property type="entry name" value="FAD-linked reductases, C-terminal domain"/>
    <property type="match status" value="1"/>
</dbReference>
<dbReference type="Gene3D" id="3.50.50.60">
    <property type="entry name" value="FAD/NAD(P)-binding domain"/>
    <property type="match status" value="1"/>
</dbReference>
<protein>
    <recommendedName>
        <fullName evidence="6">Glucose-methanol-choline oxidoreductase N-terminal domain-containing protein</fullName>
    </recommendedName>
</protein>
<dbReference type="InterPro" id="IPR036188">
    <property type="entry name" value="FAD/NAD-bd_sf"/>
</dbReference>
<keyword evidence="3" id="KW-0285">Flavoprotein</keyword>
<evidence type="ECO:0000256" key="3">
    <source>
        <dbReference type="ARBA" id="ARBA00022630"/>
    </source>
</evidence>
<dbReference type="STRING" id="7102.A0A2A4JKJ5"/>
<comment type="cofactor">
    <cofactor evidence="1 5">
        <name>FAD</name>
        <dbReference type="ChEBI" id="CHEBI:57692"/>
    </cofactor>
</comment>
<comment type="caution">
    <text evidence="7">The sequence shown here is derived from an EMBL/GenBank/DDBJ whole genome shotgun (WGS) entry which is preliminary data.</text>
</comment>
<evidence type="ECO:0000259" key="6">
    <source>
        <dbReference type="PROSITE" id="PS00624"/>
    </source>
</evidence>
<dbReference type="Gene3D" id="3.30.560.10">
    <property type="entry name" value="Glucose Oxidase, domain 3"/>
    <property type="match status" value="1"/>
</dbReference>
<accession>A0A2A4JKJ5</accession>
<dbReference type="InterPro" id="IPR012132">
    <property type="entry name" value="GMC_OxRdtase"/>
</dbReference>
<evidence type="ECO:0000256" key="1">
    <source>
        <dbReference type="ARBA" id="ARBA00001974"/>
    </source>
</evidence>
<reference evidence="7" key="1">
    <citation type="submission" date="2017-09" db="EMBL/GenBank/DDBJ databases">
        <title>Contemporary evolution of a Lepidopteran species, Heliothis virescens, in response to modern agricultural practices.</title>
        <authorList>
            <person name="Fritz M.L."/>
            <person name="Deyonke A.M."/>
            <person name="Papanicolaou A."/>
            <person name="Micinski S."/>
            <person name="Westbrook J."/>
            <person name="Gould F."/>
        </authorList>
    </citation>
    <scope>NUCLEOTIDE SEQUENCE [LARGE SCALE GENOMIC DNA]</scope>
    <source>
        <strain evidence="7">HvINT-</strain>
        <tissue evidence="7">Whole body</tissue>
    </source>
</reference>
<sequence>MSYIINIDVQFVLVTSYNATCVTPTTGTAPQLFASALQFFAAAQCAVSEGLIADSNVQNYEEFDFIINGAGTAGSVLANRLSAIPEWKILLLEAGGDAPIEADVPGLDKGMFKNARFDWSYLTNDNGVTNRAHINGSINWPRGKMMGGSSNLNAMIYIQGNDQDYQNWYDEGNTDWSVKEVRRCFKKAESLQDMDALKNPKIRDHYGLDGPLVINKFNNTYASIFSRFLSAWDEIGIKNVDDLNVANVLGSGVLKCTAASGERQSHNKAYLNPILYRSNLKIIKNSLVTKVLINPSSKTAYGVEVSHGSENFTFYATKEVIVSAGTINSPQLLMLSGVGPKEHLSSKNISVIVDSPMVGQNLQDHCIIPIIMYADEPGQLNEAEQYYGAIQYLYNRTGYLAQNSFSDVLAFFSDTPKATYPKFQSHLSLMWRNSSTIQQALKTRFRYKDEVANPIIELNKKYALYMQLFNLLHPKSRGNITLNSNDPRDYPIINPNYFFDPRDLEAAATGIKILTKTQNTKALKEINAFLGRMEWGPCNEYELDSRDYWKCVCREMVLTVYHPVGTCKMGPDPKTSVVSSRLKVHGVNNLRVIDASIMPTLTSGNTNGPTGMVAEKGAEMIIEDYKTCE</sequence>
<dbReference type="SUPFAM" id="SSF51905">
    <property type="entry name" value="FAD/NAD(P)-binding domain"/>
    <property type="match status" value="1"/>
</dbReference>